<keyword evidence="3" id="KW-0326">Glycosidase</keyword>
<name>A0ABR2GQB5_9EUKA</name>
<keyword evidence="4" id="KW-0472">Membrane</keyword>
<sequence>MIELHHHKSIPPSLEEYPFADRNVPYGTEIYEPSPEELNKIKNNISTPVSPHKSPTVKGIVKCIIDTDIGTDFDDTLALLYALNLENLEILGITTNYGPTQLRSLVTHKIVDSYLKYHPERNPIPIISGANFQLGTHREIFIKGNEGRPFINTEEFLKYTDDSNWENNSQTVASEFIAETINSNQPGTVTIISIGIMTNIALAFQHHPEIVQKVKEIVVMGGGSFMTQADDHLVGQYTTNPKLWSRNIKEMTEKMPENKYSVLNFVCEGNLIHLFPNHNLSGDTMAAVRVFSNASVPMKIICHSVTSRFWLEGRPIQFFHDKAREARLKGKIDDDDVPGVVGLIMEEWFKRRNGQNGQCPHDPLTVHEAAFGGDDSPVYYVNGTFIVHEWAAFSTFIPNKDGKHLLGIHVDQEDTKAFLEWLGRRLTNNYKKENDKTTPIFLVSHFHWKLIFFFYISFFILCLLYFF</sequence>
<evidence type="ECO:0000256" key="3">
    <source>
        <dbReference type="ARBA" id="ARBA00023295"/>
    </source>
</evidence>
<evidence type="ECO:0000259" key="5">
    <source>
        <dbReference type="Pfam" id="PF01156"/>
    </source>
</evidence>
<dbReference type="InterPro" id="IPR023186">
    <property type="entry name" value="IUNH"/>
</dbReference>
<organism evidence="6 7">
    <name type="scientific">Tritrichomonas musculus</name>
    <dbReference type="NCBI Taxonomy" id="1915356"/>
    <lineage>
        <taxon>Eukaryota</taxon>
        <taxon>Metamonada</taxon>
        <taxon>Parabasalia</taxon>
        <taxon>Tritrichomonadida</taxon>
        <taxon>Tritrichomonadidae</taxon>
        <taxon>Tritrichomonas</taxon>
    </lineage>
</organism>
<evidence type="ECO:0000256" key="1">
    <source>
        <dbReference type="ARBA" id="ARBA00009176"/>
    </source>
</evidence>
<feature type="domain" description="Inosine/uridine-preferring nucleoside hydrolase" evidence="5">
    <location>
        <begin position="64"/>
        <end position="367"/>
    </location>
</feature>
<dbReference type="Proteomes" id="UP001470230">
    <property type="component" value="Unassembled WGS sequence"/>
</dbReference>
<dbReference type="SUPFAM" id="SSF53590">
    <property type="entry name" value="Nucleoside hydrolase"/>
    <property type="match status" value="1"/>
</dbReference>
<comment type="caution">
    <text evidence="6">The sequence shown here is derived from an EMBL/GenBank/DDBJ whole genome shotgun (WGS) entry which is preliminary data.</text>
</comment>
<evidence type="ECO:0000256" key="4">
    <source>
        <dbReference type="SAM" id="Phobius"/>
    </source>
</evidence>
<keyword evidence="4" id="KW-1133">Transmembrane helix</keyword>
<reference evidence="6 7" key="1">
    <citation type="submission" date="2024-04" db="EMBL/GenBank/DDBJ databases">
        <title>Tritrichomonas musculus Genome.</title>
        <authorList>
            <person name="Alves-Ferreira E."/>
            <person name="Grigg M."/>
            <person name="Lorenzi H."/>
            <person name="Galac M."/>
        </authorList>
    </citation>
    <scope>NUCLEOTIDE SEQUENCE [LARGE SCALE GENOMIC DNA]</scope>
    <source>
        <strain evidence="6 7">EAF2021</strain>
    </source>
</reference>
<dbReference type="EMBL" id="JAPFFF010000075">
    <property type="protein sequence ID" value="KAK8835767.1"/>
    <property type="molecule type" value="Genomic_DNA"/>
</dbReference>
<keyword evidence="2" id="KW-0378">Hydrolase</keyword>
<evidence type="ECO:0000313" key="6">
    <source>
        <dbReference type="EMBL" id="KAK8835767.1"/>
    </source>
</evidence>
<proteinExistence type="inferred from homology"/>
<dbReference type="Gene3D" id="3.90.245.10">
    <property type="entry name" value="Ribonucleoside hydrolase-like"/>
    <property type="match status" value="1"/>
</dbReference>
<dbReference type="PANTHER" id="PTHR12304:SF4">
    <property type="entry name" value="URIDINE NUCLEOSIDASE"/>
    <property type="match status" value="1"/>
</dbReference>
<feature type="transmembrane region" description="Helical" evidence="4">
    <location>
        <begin position="446"/>
        <end position="466"/>
    </location>
</feature>
<gene>
    <name evidence="6" type="ORF">M9Y10_040587</name>
</gene>
<keyword evidence="7" id="KW-1185">Reference proteome</keyword>
<evidence type="ECO:0000256" key="2">
    <source>
        <dbReference type="ARBA" id="ARBA00022801"/>
    </source>
</evidence>
<keyword evidence="4" id="KW-0812">Transmembrane</keyword>
<comment type="similarity">
    <text evidence="1">Belongs to the IUNH family.</text>
</comment>
<dbReference type="PANTHER" id="PTHR12304">
    <property type="entry name" value="INOSINE-URIDINE PREFERRING NUCLEOSIDE HYDROLASE"/>
    <property type="match status" value="1"/>
</dbReference>
<protein>
    <recommendedName>
        <fullName evidence="5">Inosine/uridine-preferring nucleoside hydrolase domain-containing protein</fullName>
    </recommendedName>
</protein>
<dbReference type="InterPro" id="IPR036452">
    <property type="entry name" value="Ribo_hydro-like"/>
</dbReference>
<accession>A0ABR2GQB5</accession>
<dbReference type="Pfam" id="PF01156">
    <property type="entry name" value="IU_nuc_hydro"/>
    <property type="match status" value="1"/>
</dbReference>
<evidence type="ECO:0000313" key="7">
    <source>
        <dbReference type="Proteomes" id="UP001470230"/>
    </source>
</evidence>
<dbReference type="InterPro" id="IPR001910">
    <property type="entry name" value="Inosine/uridine_hydrolase_dom"/>
</dbReference>